<dbReference type="EMBL" id="CAJOAX010020860">
    <property type="protein sequence ID" value="CAF4197165.1"/>
    <property type="molecule type" value="Genomic_DNA"/>
</dbReference>
<dbReference type="AlphaFoldDB" id="A0A815AGV4"/>
<accession>A0A815AGV4</accession>
<sequence>MVRDDDYLYRDGRDGRDDGIRDDLLYRLRDDRIDGIDGIRRRDLGIDDLLYRYDYLGYGGRIYILGLDDCSFAM</sequence>
<proteinExistence type="predicted"/>
<evidence type="ECO:0000313" key="3">
    <source>
        <dbReference type="Proteomes" id="UP000663882"/>
    </source>
</evidence>
<name>A0A815AGV4_9BILA</name>
<dbReference type="EMBL" id="CAJNOO010002296">
    <property type="protein sequence ID" value="CAF1254459.1"/>
    <property type="molecule type" value="Genomic_DNA"/>
</dbReference>
<comment type="caution">
    <text evidence="1">The sequence shown here is derived from an EMBL/GenBank/DDBJ whole genome shotgun (WGS) entry which is preliminary data.</text>
</comment>
<evidence type="ECO:0000313" key="1">
    <source>
        <dbReference type="EMBL" id="CAF1254459.1"/>
    </source>
</evidence>
<organism evidence="1 3">
    <name type="scientific">Rotaria sordida</name>
    <dbReference type="NCBI Taxonomy" id="392033"/>
    <lineage>
        <taxon>Eukaryota</taxon>
        <taxon>Metazoa</taxon>
        <taxon>Spiralia</taxon>
        <taxon>Gnathifera</taxon>
        <taxon>Rotifera</taxon>
        <taxon>Eurotatoria</taxon>
        <taxon>Bdelloidea</taxon>
        <taxon>Philodinida</taxon>
        <taxon>Philodinidae</taxon>
        <taxon>Rotaria</taxon>
    </lineage>
</organism>
<protein>
    <submittedName>
        <fullName evidence="1">Uncharacterized protein</fullName>
    </submittedName>
</protein>
<evidence type="ECO:0000313" key="2">
    <source>
        <dbReference type="EMBL" id="CAF4197165.1"/>
    </source>
</evidence>
<dbReference type="Proteomes" id="UP000663823">
    <property type="component" value="Unassembled WGS sequence"/>
</dbReference>
<gene>
    <name evidence="2" type="ORF">OTI717_LOCUS38418</name>
    <name evidence="1" type="ORF">RFH988_LOCUS27348</name>
</gene>
<reference evidence="1" key="1">
    <citation type="submission" date="2021-02" db="EMBL/GenBank/DDBJ databases">
        <authorList>
            <person name="Nowell W R."/>
        </authorList>
    </citation>
    <scope>NUCLEOTIDE SEQUENCE</scope>
</reference>
<dbReference type="Proteomes" id="UP000663882">
    <property type="component" value="Unassembled WGS sequence"/>
</dbReference>